<dbReference type="Pfam" id="PF04542">
    <property type="entry name" value="Sigma70_r2"/>
    <property type="match status" value="1"/>
</dbReference>
<evidence type="ECO:0000313" key="9">
    <source>
        <dbReference type="EMBL" id="GHE92722.1"/>
    </source>
</evidence>
<dbReference type="PANTHER" id="PTHR43133">
    <property type="entry name" value="RNA POLYMERASE ECF-TYPE SIGMA FACTO"/>
    <property type="match status" value="1"/>
</dbReference>
<evidence type="ECO:0000256" key="1">
    <source>
        <dbReference type="ARBA" id="ARBA00010641"/>
    </source>
</evidence>
<evidence type="ECO:0000256" key="3">
    <source>
        <dbReference type="ARBA" id="ARBA00023082"/>
    </source>
</evidence>
<comment type="caution">
    <text evidence="9">The sequence shown here is derived from an EMBL/GenBank/DDBJ whole genome shotgun (WGS) entry which is preliminary data.</text>
</comment>
<feature type="domain" description="RNA polymerase sigma-70 region 2" evidence="7">
    <location>
        <begin position="15"/>
        <end position="83"/>
    </location>
</feature>
<evidence type="ECO:0000256" key="5">
    <source>
        <dbReference type="ARBA" id="ARBA00023163"/>
    </source>
</evidence>
<keyword evidence="10" id="KW-1185">Reference proteome</keyword>
<dbReference type="PANTHER" id="PTHR43133:SF8">
    <property type="entry name" value="RNA POLYMERASE SIGMA FACTOR HI_1459-RELATED"/>
    <property type="match status" value="1"/>
</dbReference>
<keyword evidence="5" id="KW-0804">Transcription</keyword>
<keyword evidence="4" id="KW-0238">DNA-binding</keyword>
<dbReference type="AlphaFoldDB" id="A0A919DY63"/>
<name>A0A919DY63_9ACTN</name>
<evidence type="ECO:0000259" key="7">
    <source>
        <dbReference type="Pfam" id="PF04542"/>
    </source>
</evidence>
<keyword evidence="2" id="KW-0805">Transcription regulation</keyword>
<evidence type="ECO:0000256" key="2">
    <source>
        <dbReference type="ARBA" id="ARBA00023015"/>
    </source>
</evidence>
<dbReference type="InterPro" id="IPR036388">
    <property type="entry name" value="WH-like_DNA-bd_sf"/>
</dbReference>
<dbReference type="InterPro" id="IPR007627">
    <property type="entry name" value="RNA_pol_sigma70_r2"/>
</dbReference>
<comment type="similarity">
    <text evidence="1">Belongs to the sigma-70 factor family. ECF subfamily.</text>
</comment>
<dbReference type="SUPFAM" id="SSF88659">
    <property type="entry name" value="Sigma3 and sigma4 domains of RNA polymerase sigma factors"/>
    <property type="match status" value="1"/>
</dbReference>
<keyword evidence="6" id="KW-0472">Membrane</keyword>
<organism evidence="9 10">
    <name type="scientific">Streptomyces fumanus</name>
    <dbReference type="NCBI Taxonomy" id="67302"/>
    <lineage>
        <taxon>Bacteria</taxon>
        <taxon>Bacillati</taxon>
        <taxon>Actinomycetota</taxon>
        <taxon>Actinomycetes</taxon>
        <taxon>Kitasatosporales</taxon>
        <taxon>Streptomycetaceae</taxon>
        <taxon>Streptomyces</taxon>
    </lineage>
</organism>
<evidence type="ECO:0000313" key="10">
    <source>
        <dbReference type="Proteomes" id="UP000630718"/>
    </source>
</evidence>
<gene>
    <name evidence="9" type="ORF">GCM10018772_15500</name>
</gene>
<reference evidence="9" key="2">
    <citation type="submission" date="2020-09" db="EMBL/GenBank/DDBJ databases">
        <authorList>
            <person name="Sun Q."/>
            <person name="Ohkuma M."/>
        </authorList>
    </citation>
    <scope>NUCLEOTIDE SEQUENCE</scope>
    <source>
        <strain evidence="9">JCM 4477</strain>
    </source>
</reference>
<feature type="transmembrane region" description="Helical" evidence="6">
    <location>
        <begin position="166"/>
        <end position="184"/>
    </location>
</feature>
<dbReference type="InterPro" id="IPR013249">
    <property type="entry name" value="RNA_pol_sigma70_r4_t2"/>
</dbReference>
<sequence>MSEPEEAAEELGRVFAQYRGEMYGKARQLLDQALIPQSLADSDDLVSAAFTAALRKAEPLENPRAYVYQVMRNEVKHLERRRSSQDAIAAARAIDPWHWDNPPVLPDFSDRAADHVTVVAALTKLPVRQRTAVYAVDALGYTREETAEVMEVHPGTVARHVSRARIALLATLIAVVGMVLRLAGGGGHDVALASVGPELWGPRRSGDKDPDPDTEEYEVWRLGAALERAVHIATAVVAAVVILVALAWRHWR</sequence>
<keyword evidence="3" id="KW-0731">Sigma factor</keyword>
<proteinExistence type="inferred from homology"/>
<dbReference type="Gene3D" id="1.10.1740.10">
    <property type="match status" value="1"/>
</dbReference>
<keyword evidence="6" id="KW-1133">Transmembrane helix</keyword>
<accession>A0A919DY63</accession>
<protein>
    <submittedName>
        <fullName evidence="9">Uncharacterized protein</fullName>
    </submittedName>
</protein>
<dbReference type="EMBL" id="BNBI01000003">
    <property type="protein sequence ID" value="GHE92722.1"/>
    <property type="molecule type" value="Genomic_DNA"/>
</dbReference>
<evidence type="ECO:0000256" key="4">
    <source>
        <dbReference type="ARBA" id="ARBA00023125"/>
    </source>
</evidence>
<evidence type="ECO:0000259" key="8">
    <source>
        <dbReference type="Pfam" id="PF08281"/>
    </source>
</evidence>
<dbReference type="InterPro" id="IPR039425">
    <property type="entry name" value="RNA_pol_sigma-70-like"/>
</dbReference>
<reference evidence="9" key="1">
    <citation type="journal article" date="2014" name="Int. J. Syst. Evol. Microbiol.">
        <title>Complete genome sequence of Corynebacterium casei LMG S-19264T (=DSM 44701T), isolated from a smear-ripened cheese.</title>
        <authorList>
            <consortium name="US DOE Joint Genome Institute (JGI-PGF)"/>
            <person name="Walter F."/>
            <person name="Albersmeier A."/>
            <person name="Kalinowski J."/>
            <person name="Ruckert C."/>
        </authorList>
    </citation>
    <scope>NUCLEOTIDE SEQUENCE</scope>
    <source>
        <strain evidence="9">JCM 4477</strain>
    </source>
</reference>
<dbReference type="NCBIfam" id="TIGR02937">
    <property type="entry name" value="sigma70-ECF"/>
    <property type="match status" value="1"/>
</dbReference>
<dbReference type="GO" id="GO:0006352">
    <property type="term" value="P:DNA-templated transcription initiation"/>
    <property type="evidence" value="ECO:0007669"/>
    <property type="project" value="InterPro"/>
</dbReference>
<dbReference type="RefSeq" id="WP_190203383.1">
    <property type="nucleotide sequence ID" value="NZ_BNBI01000003.1"/>
</dbReference>
<dbReference type="Pfam" id="PF08281">
    <property type="entry name" value="Sigma70_r4_2"/>
    <property type="match status" value="1"/>
</dbReference>
<evidence type="ECO:0000256" key="6">
    <source>
        <dbReference type="SAM" id="Phobius"/>
    </source>
</evidence>
<dbReference type="SUPFAM" id="SSF88946">
    <property type="entry name" value="Sigma2 domain of RNA polymerase sigma factors"/>
    <property type="match status" value="1"/>
</dbReference>
<dbReference type="Proteomes" id="UP000630718">
    <property type="component" value="Unassembled WGS sequence"/>
</dbReference>
<dbReference type="InterPro" id="IPR014284">
    <property type="entry name" value="RNA_pol_sigma-70_dom"/>
</dbReference>
<dbReference type="InterPro" id="IPR013325">
    <property type="entry name" value="RNA_pol_sigma_r2"/>
</dbReference>
<dbReference type="GO" id="GO:0016987">
    <property type="term" value="F:sigma factor activity"/>
    <property type="evidence" value="ECO:0007669"/>
    <property type="project" value="UniProtKB-KW"/>
</dbReference>
<feature type="transmembrane region" description="Helical" evidence="6">
    <location>
        <begin position="229"/>
        <end position="248"/>
    </location>
</feature>
<dbReference type="Gene3D" id="1.10.10.10">
    <property type="entry name" value="Winged helix-like DNA-binding domain superfamily/Winged helix DNA-binding domain"/>
    <property type="match status" value="1"/>
</dbReference>
<keyword evidence="6" id="KW-0812">Transmembrane</keyword>
<dbReference type="InterPro" id="IPR013324">
    <property type="entry name" value="RNA_pol_sigma_r3/r4-like"/>
</dbReference>
<dbReference type="GO" id="GO:0003677">
    <property type="term" value="F:DNA binding"/>
    <property type="evidence" value="ECO:0007669"/>
    <property type="project" value="UniProtKB-KW"/>
</dbReference>
<feature type="domain" description="RNA polymerase sigma factor 70 region 4 type 2" evidence="8">
    <location>
        <begin position="118"/>
        <end position="168"/>
    </location>
</feature>